<proteinExistence type="predicted"/>
<keyword evidence="5" id="KW-0378">Hydrolase</keyword>
<keyword evidence="4" id="KW-0479">Metal-binding</keyword>
<dbReference type="Pfam" id="PF19425">
    <property type="entry name" value="Csd3_N2"/>
    <property type="match status" value="1"/>
</dbReference>
<evidence type="ECO:0000256" key="3">
    <source>
        <dbReference type="ARBA" id="ARBA00022670"/>
    </source>
</evidence>
<dbReference type="Proteomes" id="UP000629025">
    <property type="component" value="Unassembled WGS sequence"/>
</dbReference>
<feature type="domain" description="M23ase beta-sheet core" evidence="9">
    <location>
        <begin position="269"/>
        <end position="362"/>
    </location>
</feature>
<protein>
    <submittedName>
        <fullName evidence="12">Subfamily M23B unassigned peptidase</fullName>
    </submittedName>
</protein>
<dbReference type="EMBL" id="BMIJ01000001">
    <property type="protein sequence ID" value="GGB80509.1"/>
    <property type="molecule type" value="Genomic_DNA"/>
</dbReference>
<dbReference type="InterPro" id="IPR045834">
    <property type="entry name" value="Csd3_N2"/>
</dbReference>
<evidence type="ECO:0000259" key="9">
    <source>
        <dbReference type="Pfam" id="PF01551"/>
    </source>
</evidence>
<evidence type="ECO:0000313" key="12">
    <source>
        <dbReference type="EMBL" id="GGB80509.1"/>
    </source>
</evidence>
<evidence type="ECO:0000256" key="2">
    <source>
        <dbReference type="ARBA" id="ARBA00004196"/>
    </source>
</evidence>
<comment type="cofactor">
    <cofactor evidence="1">
        <name>Zn(2+)</name>
        <dbReference type="ChEBI" id="CHEBI:29105"/>
    </cofactor>
</comment>
<evidence type="ECO:0000256" key="8">
    <source>
        <dbReference type="SAM" id="MobiDB-lite"/>
    </source>
</evidence>
<feature type="domain" description="Opacity-associated protein A LysM-like" evidence="10">
    <location>
        <begin position="51"/>
        <end position="130"/>
    </location>
</feature>
<comment type="subcellular location">
    <subcellularLocation>
        <location evidence="2">Cell envelope</location>
    </subcellularLocation>
</comment>
<evidence type="ECO:0000256" key="1">
    <source>
        <dbReference type="ARBA" id="ARBA00001947"/>
    </source>
</evidence>
<organism evidence="12 13">
    <name type="scientific">Marinobacterium zhoushanense</name>
    <dbReference type="NCBI Taxonomy" id="1679163"/>
    <lineage>
        <taxon>Bacteria</taxon>
        <taxon>Pseudomonadati</taxon>
        <taxon>Pseudomonadota</taxon>
        <taxon>Gammaproteobacteria</taxon>
        <taxon>Oceanospirillales</taxon>
        <taxon>Oceanospirillaceae</taxon>
        <taxon>Marinobacterium</taxon>
    </lineage>
</organism>
<dbReference type="Pfam" id="PF01551">
    <property type="entry name" value="Peptidase_M23"/>
    <property type="match status" value="1"/>
</dbReference>
<dbReference type="InterPro" id="IPR050570">
    <property type="entry name" value="Cell_wall_metabolism_enzyme"/>
</dbReference>
<dbReference type="PANTHER" id="PTHR21666:SF292">
    <property type="entry name" value="MUREIN DD-ENDOPEPTIDASE MEPM"/>
    <property type="match status" value="1"/>
</dbReference>
<dbReference type="CDD" id="cd12797">
    <property type="entry name" value="M23_peptidase"/>
    <property type="match status" value="1"/>
</dbReference>
<dbReference type="Gene3D" id="2.70.70.10">
    <property type="entry name" value="Glucose Permease (Domain IIA)"/>
    <property type="match status" value="1"/>
</dbReference>
<keyword evidence="6" id="KW-0862">Zinc</keyword>
<evidence type="ECO:0000256" key="7">
    <source>
        <dbReference type="ARBA" id="ARBA00023049"/>
    </source>
</evidence>
<evidence type="ECO:0000259" key="10">
    <source>
        <dbReference type="Pfam" id="PF04225"/>
    </source>
</evidence>
<dbReference type="SUPFAM" id="SSF51261">
    <property type="entry name" value="Duplicated hybrid motif"/>
    <property type="match status" value="1"/>
</dbReference>
<keyword evidence="13" id="KW-1185">Reference proteome</keyword>
<keyword evidence="3" id="KW-0645">Protease</keyword>
<feature type="compositionally biased region" description="Basic and acidic residues" evidence="8">
    <location>
        <begin position="397"/>
        <end position="413"/>
    </location>
</feature>
<dbReference type="InterPro" id="IPR007340">
    <property type="entry name" value="LysM_Opacity-associatedA"/>
</dbReference>
<reference evidence="13" key="1">
    <citation type="journal article" date="2019" name="Int. J. Syst. Evol. Microbiol.">
        <title>The Global Catalogue of Microorganisms (GCM) 10K type strain sequencing project: providing services to taxonomists for standard genome sequencing and annotation.</title>
        <authorList>
            <consortium name="The Broad Institute Genomics Platform"/>
            <consortium name="The Broad Institute Genome Sequencing Center for Infectious Disease"/>
            <person name="Wu L."/>
            <person name="Ma J."/>
        </authorList>
    </citation>
    <scope>NUCLEOTIDE SEQUENCE [LARGE SCALE GENOMIC DNA]</scope>
    <source>
        <strain evidence="13">CGMCC 1.15341</strain>
    </source>
</reference>
<evidence type="ECO:0000256" key="6">
    <source>
        <dbReference type="ARBA" id="ARBA00022833"/>
    </source>
</evidence>
<gene>
    <name evidence="12" type="ORF">GCM10011352_02750</name>
</gene>
<dbReference type="PANTHER" id="PTHR21666">
    <property type="entry name" value="PEPTIDASE-RELATED"/>
    <property type="match status" value="1"/>
</dbReference>
<evidence type="ECO:0000313" key="13">
    <source>
        <dbReference type="Proteomes" id="UP000629025"/>
    </source>
</evidence>
<evidence type="ECO:0000256" key="4">
    <source>
        <dbReference type="ARBA" id="ARBA00022723"/>
    </source>
</evidence>
<feature type="region of interest" description="Disordered" evidence="8">
    <location>
        <begin position="397"/>
        <end position="421"/>
    </location>
</feature>
<dbReference type="Gene3D" id="3.10.450.350">
    <property type="match status" value="2"/>
</dbReference>
<sequence length="421" mass="47214">MSATGESVRIALPLPLDEIDDAAELIPEALVPAQAHKGGSGRIDESRMWGYEIQPDDTLTGIFTKLGLPIQDLYQVLEADENVLALDNIKPGVELLVDIENDQLQTLELRFSPAHKVAYQRKQDAGFEFKETILPGTWKEIALVGEIGRSFSLDAAAEGLDARDVHLITRLLKEKINFRRDIRKGDSFEVLLSRQYIEDEPTGETKIEAVRMLANRSPVSIFYYDGSYYDEKGRSLSKAFLRYPFGGSYRVSSGFNPKRHHPVTGLFRPHNGTDFSMRTGTPILASGDGVVSRVVDHKYAGLYVEIKHSERYTTRYLHLSKSMVRKGQRVSRGQKIALSGASGRVTGPHLHYEFHIAGRPVDAVKAAIPITKQLEGKSRKEFDALLRQYMARLDAPREQEGADEMLISRRQDQSMDNPSTL</sequence>
<dbReference type="InterPro" id="IPR016047">
    <property type="entry name" value="M23ase_b-sheet_dom"/>
</dbReference>
<dbReference type="Pfam" id="PF04225">
    <property type="entry name" value="LysM_OapA"/>
    <property type="match status" value="1"/>
</dbReference>
<accession>A0ABQ1K0J5</accession>
<keyword evidence="7" id="KW-0482">Metalloprotease</keyword>
<dbReference type="InterPro" id="IPR011055">
    <property type="entry name" value="Dup_hybrid_motif"/>
</dbReference>
<feature type="domain" description="Csd3-like second N-terminal" evidence="11">
    <location>
        <begin position="136"/>
        <end position="257"/>
    </location>
</feature>
<evidence type="ECO:0000259" key="11">
    <source>
        <dbReference type="Pfam" id="PF19425"/>
    </source>
</evidence>
<name>A0ABQ1K0J5_9GAMM</name>
<evidence type="ECO:0000256" key="5">
    <source>
        <dbReference type="ARBA" id="ARBA00022801"/>
    </source>
</evidence>
<comment type="caution">
    <text evidence="12">The sequence shown here is derived from an EMBL/GenBank/DDBJ whole genome shotgun (WGS) entry which is preliminary data.</text>
</comment>